<feature type="compositionally biased region" description="Basic residues" evidence="1">
    <location>
        <begin position="48"/>
        <end position="60"/>
    </location>
</feature>
<feature type="non-terminal residue" evidence="2">
    <location>
        <position position="60"/>
    </location>
</feature>
<organism evidence="2 3">
    <name type="scientific">Tinamus guttatus</name>
    <name type="common">White-throated tinamou</name>
    <dbReference type="NCBI Taxonomy" id="94827"/>
    <lineage>
        <taxon>Eukaryota</taxon>
        <taxon>Metazoa</taxon>
        <taxon>Chordata</taxon>
        <taxon>Craniata</taxon>
        <taxon>Vertebrata</taxon>
        <taxon>Euteleostomi</taxon>
        <taxon>Archelosauria</taxon>
        <taxon>Archosauria</taxon>
        <taxon>Dinosauria</taxon>
        <taxon>Saurischia</taxon>
        <taxon>Theropoda</taxon>
        <taxon>Coelurosauria</taxon>
        <taxon>Aves</taxon>
        <taxon>Palaeognathae</taxon>
        <taxon>Tinamiformes</taxon>
        <taxon>Tinamidae</taxon>
        <taxon>Tinamus</taxon>
    </lineage>
</organism>
<sequence length="60" mass="6864">QVSRDTSTGATSVQSKKTLYLRKTRQACRFPGRHTRKTATTARDARSTRRQSHTVHRNAH</sequence>
<evidence type="ECO:0000313" key="3">
    <source>
        <dbReference type="Proteomes" id="UP000053641"/>
    </source>
</evidence>
<dbReference type="AlphaFoldDB" id="A0A099ZTX3"/>
<evidence type="ECO:0000313" key="2">
    <source>
        <dbReference type="EMBL" id="KGL84563.1"/>
    </source>
</evidence>
<feature type="non-terminal residue" evidence="2">
    <location>
        <position position="1"/>
    </location>
</feature>
<accession>A0A099ZTX3</accession>
<dbReference type="Proteomes" id="UP000053641">
    <property type="component" value="Unassembled WGS sequence"/>
</dbReference>
<gene>
    <name evidence="2" type="ORF">N309_15544</name>
</gene>
<name>A0A099ZTX3_TINGU</name>
<protein>
    <submittedName>
        <fullName evidence="2">Uncharacterized protein</fullName>
    </submittedName>
</protein>
<evidence type="ECO:0000256" key="1">
    <source>
        <dbReference type="SAM" id="MobiDB-lite"/>
    </source>
</evidence>
<feature type="compositionally biased region" description="Basic residues" evidence="1">
    <location>
        <begin position="19"/>
        <end position="37"/>
    </location>
</feature>
<proteinExistence type="predicted"/>
<reference evidence="2 3" key="1">
    <citation type="submission" date="2014-06" db="EMBL/GenBank/DDBJ databases">
        <title>Genome evolution of avian class.</title>
        <authorList>
            <person name="Zhang G."/>
            <person name="Li C."/>
        </authorList>
    </citation>
    <scope>NUCLEOTIDE SEQUENCE [LARGE SCALE GENOMIC DNA]</scope>
    <source>
        <strain evidence="2">BGI_N309</strain>
    </source>
</reference>
<feature type="region of interest" description="Disordered" evidence="1">
    <location>
        <begin position="1"/>
        <end position="60"/>
    </location>
</feature>
<keyword evidence="3" id="KW-1185">Reference proteome</keyword>
<feature type="compositionally biased region" description="Polar residues" evidence="1">
    <location>
        <begin position="1"/>
        <end position="17"/>
    </location>
</feature>
<dbReference type="EMBL" id="KL897577">
    <property type="protein sequence ID" value="KGL84563.1"/>
    <property type="molecule type" value="Genomic_DNA"/>
</dbReference>